<comment type="similarity">
    <text evidence="1">Belongs to the CdaR family.</text>
</comment>
<evidence type="ECO:0000259" key="3">
    <source>
        <dbReference type="Pfam" id="PF14361"/>
    </source>
</evidence>
<gene>
    <name evidence="5" type="ORF">SK069_03625</name>
</gene>
<feature type="domain" description="PucR C-terminal helix-turn-helix" evidence="2">
    <location>
        <begin position="348"/>
        <end position="403"/>
    </location>
</feature>
<dbReference type="InterPro" id="IPR051448">
    <property type="entry name" value="CdaR-like_regulators"/>
</dbReference>
<evidence type="ECO:0000313" key="6">
    <source>
        <dbReference type="Proteomes" id="UP001277761"/>
    </source>
</evidence>
<reference evidence="5 6" key="1">
    <citation type="submission" date="2023-11" db="EMBL/GenBank/DDBJ databases">
        <authorList>
            <person name="Xu M."/>
            <person name="Jiang T."/>
        </authorList>
    </citation>
    <scope>NUCLEOTIDE SEQUENCE [LARGE SCALE GENOMIC DNA]</scope>
    <source>
        <strain evidence="5 6">SD</strain>
    </source>
</reference>
<evidence type="ECO:0000259" key="2">
    <source>
        <dbReference type="Pfam" id="PF13556"/>
    </source>
</evidence>
<evidence type="ECO:0000259" key="4">
    <source>
        <dbReference type="Pfam" id="PF17853"/>
    </source>
</evidence>
<keyword evidence="6" id="KW-1185">Reference proteome</keyword>
<name>A0ABU4VFR7_9ACTN</name>
<dbReference type="InterPro" id="IPR042070">
    <property type="entry name" value="PucR_C-HTH_sf"/>
</dbReference>
<dbReference type="InterPro" id="IPR025736">
    <property type="entry name" value="PucR_C-HTH_dom"/>
</dbReference>
<protein>
    <submittedName>
        <fullName evidence="5">Helix-turn-helix domain-containing protein</fullName>
    </submittedName>
</protein>
<dbReference type="Gene3D" id="1.10.10.2840">
    <property type="entry name" value="PucR C-terminal helix-turn-helix domain"/>
    <property type="match status" value="1"/>
</dbReference>
<comment type="caution">
    <text evidence="5">The sequence shown here is derived from an EMBL/GenBank/DDBJ whole genome shotgun (WGS) entry which is preliminary data.</text>
</comment>
<accession>A0ABU4VFR7</accession>
<dbReference type="InterPro" id="IPR041522">
    <property type="entry name" value="CdaR_GGDEF"/>
</dbReference>
<proteinExistence type="inferred from homology"/>
<sequence>MEATEETTGRRADRARMPAAARSLADRIDARAMSARVLARVLHEVFPTRAGDEEFLAALDESVHDNVQAVLDVIAGRLRIAAAEPVGAIALMDVLARLGEPTSSVERGYRIGQWEIWEQWVAAARDAAGDDAEALVPLLLEPVRTLFDYIDSILMTVLERYEEHRRELDRARLHQRMLMLRQILDGSHEPAPADAATTLRYDCLLTHRAVALVADDRVAAERALERLRLALEAPDGLLHQDSVHGWALWIGRATPPSAAQQRAFRRELDALGLPAGVSDPADGFAGLRDTLHQARQALRVGQALGVRTSWFADVRLEALLLGEEEQAATFVRSVLGPIGGEDERSARLRETIAAWLETGSHVSAAAALGVHEHTVRNRLRQAEELLDAPLAQRRTELSVALRLRRVVT</sequence>
<dbReference type="Proteomes" id="UP001277761">
    <property type="component" value="Unassembled WGS sequence"/>
</dbReference>
<feature type="domain" description="RsbT co-antagonist protein RsbRD N-terminal" evidence="3">
    <location>
        <begin position="32"/>
        <end position="176"/>
    </location>
</feature>
<dbReference type="Pfam" id="PF13556">
    <property type="entry name" value="HTH_30"/>
    <property type="match status" value="1"/>
</dbReference>
<dbReference type="EMBL" id="JAXAVX010000001">
    <property type="protein sequence ID" value="MDX8150672.1"/>
    <property type="molecule type" value="Genomic_DNA"/>
</dbReference>
<evidence type="ECO:0000313" key="5">
    <source>
        <dbReference type="EMBL" id="MDX8150672.1"/>
    </source>
</evidence>
<dbReference type="PANTHER" id="PTHR33744">
    <property type="entry name" value="CARBOHYDRATE DIACID REGULATOR"/>
    <property type="match status" value="1"/>
</dbReference>
<dbReference type="Pfam" id="PF14361">
    <property type="entry name" value="RsbRD_N"/>
    <property type="match status" value="1"/>
</dbReference>
<feature type="domain" description="CdaR GGDEF-like" evidence="4">
    <location>
        <begin position="188"/>
        <end position="300"/>
    </location>
</feature>
<organism evidence="5 6">
    <name type="scientific">Patulibacter brassicae</name>
    <dbReference type="NCBI Taxonomy" id="1705717"/>
    <lineage>
        <taxon>Bacteria</taxon>
        <taxon>Bacillati</taxon>
        <taxon>Actinomycetota</taxon>
        <taxon>Thermoleophilia</taxon>
        <taxon>Solirubrobacterales</taxon>
        <taxon>Patulibacteraceae</taxon>
        <taxon>Patulibacter</taxon>
    </lineage>
</organism>
<dbReference type="Pfam" id="PF17853">
    <property type="entry name" value="GGDEF_2"/>
    <property type="match status" value="1"/>
</dbReference>
<evidence type="ECO:0000256" key="1">
    <source>
        <dbReference type="ARBA" id="ARBA00006754"/>
    </source>
</evidence>
<dbReference type="PANTHER" id="PTHR33744:SF1">
    <property type="entry name" value="DNA-BINDING TRANSCRIPTIONAL ACTIVATOR ADER"/>
    <property type="match status" value="1"/>
</dbReference>
<dbReference type="InterPro" id="IPR025751">
    <property type="entry name" value="RsbRD_N_dom"/>
</dbReference>
<dbReference type="RefSeq" id="WP_319952816.1">
    <property type="nucleotide sequence ID" value="NZ_JAXAVX010000001.1"/>
</dbReference>